<evidence type="ECO:0000313" key="3">
    <source>
        <dbReference type="Proteomes" id="UP001140949"/>
    </source>
</evidence>
<dbReference type="Proteomes" id="UP001140949">
    <property type="component" value="Unassembled WGS sequence"/>
</dbReference>
<keyword evidence="3" id="KW-1185">Reference proteome</keyword>
<gene>
    <name evidence="2" type="ORF">M6B38_175455</name>
</gene>
<protein>
    <recommendedName>
        <fullName evidence="4">Bromodomain associated domain-containing protein</fullName>
    </recommendedName>
</protein>
<evidence type="ECO:0000313" key="2">
    <source>
        <dbReference type="EMBL" id="KAJ6806550.1"/>
    </source>
</evidence>
<dbReference type="AlphaFoldDB" id="A0AAX6ER43"/>
<sequence length="589" mass="66606">MAAAVLGDDGRGYELARKLDGCGAWRAWLGDAAYTAFAPSLSSPSSWESFMSPSSSSSSIHLQLRARALLFDKASASLFLPTPPLSDLNPTYLQLHGDDIFFSLEDQQDVSLHRQMQPRPARKEQASNVASRYNELENTSQRHKHEELPETWYSQCAEKYRAIYPKFPYADKDSPKRTSEGMLEYMKLCEVHKRKRQAFKEDQHVGISGTMLVNGSTLQKNVPDISNSNNEEITLLPEIMFPSNCVPDSALPLTNIVEKNQNVEFYGVLDNLPTVVSRSTAMMERFGIRPEYIKVGSKYRGKDAIDRKPLGEEQASLLARKVVARSLLNAGFEGGTEVSIEVFSEVFSNHICSLGRKLKLLADSYKKKFSSIELLKMFLQTTGNSNLGALIDFTKDGNKGIIHQTPQHVRAVQTQHQNSLLQTQQLQRQMHGHPQMNMLHPQNLAFQQQQQQQLQQQQLRRRQGSTTPRGSVMLMDKDQQPMADVKTENMMESSPMDATTFNALNKQHLMQLRQQQLQQQQMAMGNHHAAQSEQFRQLQAAQMPQQFQAQNAYNTMRTPPVKVEAFHELMGGDSTMKHEPDHKLTSPSK</sequence>
<reference evidence="2" key="1">
    <citation type="journal article" date="2023" name="GigaByte">
        <title>Genome assembly of the bearded iris, Iris pallida Lam.</title>
        <authorList>
            <person name="Bruccoleri R.E."/>
            <person name="Oakeley E.J."/>
            <person name="Faust A.M.E."/>
            <person name="Altorfer M."/>
            <person name="Dessus-Babus S."/>
            <person name="Burckhardt D."/>
            <person name="Oertli M."/>
            <person name="Naumann U."/>
            <person name="Petersen F."/>
            <person name="Wong J."/>
        </authorList>
    </citation>
    <scope>NUCLEOTIDE SEQUENCE</scope>
    <source>
        <strain evidence="2">GSM-AAB239-AS_SAM_17_03QT</strain>
    </source>
</reference>
<name>A0AAX6ER43_IRIPA</name>
<dbReference type="InterPro" id="IPR009072">
    <property type="entry name" value="Histone-fold"/>
</dbReference>
<evidence type="ECO:0000256" key="1">
    <source>
        <dbReference type="SAM" id="MobiDB-lite"/>
    </source>
</evidence>
<organism evidence="2 3">
    <name type="scientific">Iris pallida</name>
    <name type="common">Sweet iris</name>
    <dbReference type="NCBI Taxonomy" id="29817"/>
    <lineage>
        <taxon>Eukaryota</taxon>
        <taxon>Viridiplantae</taxon>
        <taxon>Streptophyta</taxon>
        <taxon>Embryophyta</taxon>
        <taxon>Tracheophyta</taxon>
        <taxon>Spermatophyta</taxon>
        <taxon>Magnoliopsida</taxon>
        <taxon>Liliopsida</taxon>
        <taxon>Asparagales</taxon>
        <taxon>Iridaceae</taxon>
        <taxon>Iridoideae</taxon>
        <taxon>Irideae</taxon>
        <taxon>Iris</taxon>
    </lineage>
</organism>
<dbReference type="GO" id="GO:0046982">
    <property type="term" value="F:protein heterodimerization activity"/>
    <property type="evidence" value="ECO:0007669"/>
    <property type="project" value="InterPro"/>
</dbReference>
<dbReference type="Gene3D" id="1.10.20.10">
    <property type="entry name" value="Histone, subunit A"/>
    <property type="match status" value="1"/>
</dbReference>
<dbReference type="EMBL" id="JANAVB010034616">
    <property type="protein sequence ID" value="KAJ6806550.1"/>
    <property type="molecule type" value="Genomic_DNA"/>
</dbReference>
<dbReference type="PANTHER" id="PTHR37604">
    <property type="entry name" value="TRANSCRIPTION INITIATION FACTOR TFIID SUBUNIT"/>
    <property type="match status" value="1"/>
</dbReference>
<accession>A0AAX6ER43</accession>
<evidence type="ECO:0008006" key="4">
    <source>
        <dbReference type="Google" id="ProtNLM"/>
    </source>
</evidence>
<comment type="caution">
    <text evidence="2">The sequence shown here is derived from an EMBL/GenBank/DDBJ whole genome shotgun (WGS) entry which is preliminary data.</text>
</comment>
<feature type="compositionally biased region" description="Low complexity" evidence="1">
    <location>
        <begin position="447"/>
        <end position="458"/>
    </location>
</feature>
<dbReference type="PANTHER" id="PTHR37604:SF1">
    <property type="entry name" value="TRANSCRIPTION INITIATION FACTOR TFIID SUBUNIT"/>
    <property type="match status" value="1"/>
</dbReference>
<feature type="region of interest" description="Disordered" evidence="1">
    <location>
        <begin position="445"/>
        <end position="472"/>
    </location>
</feature>
<proteinExistence type="predicted"/>
<reference evidence="2" key="2">
    <citation type="submission" date="2023-04" db="EMBL/GenBank/DDBJ databases">
        <authorList>
            <person name="Bruccoleri R.E."/>
            <person name="Oakeley E.J."/>
            <person name="Faust A.-M."/>
            <person name="Dessus-Babus S."/>
            <person name="Altorfer M."/>
            <person name="Burckhardt D."/>
            <person name="Oertli M."/>
            <person name="Naumann U."/>
            <person name="Petersen F."/>
            <person name="Wong J."/>
        </authorList>
    </citation>
    <scope>NUCLEOTIDE SEQUENCE</scope>
    <source>
        <strain evidence="2">GSM-AAB239-AS_SAM_17_03QT</strain>
        <tissue evidence="2">Leaf</tissue>
    </source>
</reference>